<evidence type="ECO:0000313" key="3">
    <source>
        <dbReference type="Proteomes" id="UP000823941"/>
    </source>
</evidence>
<gene>
    <name evidence="2" type="ORF">JYU34_000386</name>
</gene>
<protein>
    <recommendedName>
        <fullName evidence="4">Regulatory protein zeste</fullName>
    </recommendedName>
</protein>
<keyword evidence="3" id="KW-1185">Reference proteome</keyword>
<comment type="caution">
    <text evidence="2">The sequence shown here is derived from an EMBL/GenBank/DDBJ whole genome shotgun (WGS) entry which is preliminary data.</text>
</comment>
<dbReference type="EMBL" id="JAHIBW010000001">
    <property type="protein sequence ID" value="KAG7313281.1"/>
    <property type="molecule type" value="Genomic_DNA"/>
</dbReference>
<dbReference type="Proteomes" id="UP000823941">
    <property type="component" value="Chromosome 1"/>
</dbReference>
<accession>A0ABQ7R7K8</accession>
<feature type="region of interest" description="Disordered" evidence="1">
    <location>
        <begin position="172"/>
        <end position="197"/>
    </location>
</feature>
<evidence type="ECO:0000313" key="2">
    <source>
        <dbReference type="EMBL" id="KAG7313281.1"/>
    </source>
</evidence>
<evidence type="ECO:0008006" key="4">
    <source>
        <dbReference type="Google" id="ProtNLM"/>
    </source>
</evidence>
<sequence length="247" mass="27204">MSFTNRPTLRQTELLVEFLEKTPSLARGLLKTAHGRAESKKKWATLASTLNAVGGAVKDGPGWSKYWTEKKCFLKRICAKKSASMRRTGGGPSDPTPPFSEIEQRMVAVMGGEEFATGDQHLSVNPFPAQETARCHTPIEVPEMAEILVIVEADPELPDVQASVPTINVETEVEVPPRSAHPPPTVERPRRRRTQVDTEVDRMASIEEKRVEAELLTARAMQSIASAIRDGAALIASALNNYNNRQH</sequence>
<proteinExistence type="predicted"/>
<reference evidence="2 3" key="1">
    <citation type="submission" date="2021-06" db="EMBL/GenBank/DDBJ databases">
        <title>A haploid diamondback moth (Plutella xylostella L.) genome assembly resolves 31 chromosomes and identifies a diamide resistance mutation.</title>
        <authorList>
            <person name="Ward C.M."/>
            <person name="Perry K.D."/>
            <person name="Baker G."/>
            <person name="Powis K."/>
            <person name="Heckel D.G."/>
            <person name="Baxter S.W."/>
        </authorList>
    </citation>
    <scope>NUCLEOTIDE SEQUENCE [LARGE SCALE GENOMIC DNA]</scope>
    <source>
        <strain evidence="2 3">LV</strain>
        <tissue evidence="2">Single pupa</tissue>
    </source>
</reference>
<organism evidence="2 3">
    <name type="scientific">Plutella xylostella</name>
    <name type="common">Diamondback moth</name>
    <name type="synonym">Plutella maculipennis</name>
    <dbReference type="NCBI Taxonomy" id="51655"/>
    <lineage>
        <taxon>Eukaryota</taxon>
        <taxon>Metazoa</taxon>
        <taxon>Ecdysozoa</taxon>
        <taxon>Arthropoda</taxon>
        <taxon>Hexapoda</taxon>
        <taxon>Insecta</taxon>
        <taxon>Pterygota</taxon>
        <taxon>Neoptera</taxon>
        <taxon>Endopterygota</taxon>
        <taxon>Lepidoptera</taxon>
        <taxon>Glossata</taxon>
        <taxon>Ditrysia</taxon>
        <taxon>Yponomeutoidea</taxon>
        <taxon>Plutellidae</taxon>
        <taxon>Plutella</taxon>
    </lineage>
</organism>
<name>A0ABQ7R7K8_PLUXY</name>
<evidence type="ECO:0000256" key="1">
    <source>
        <dbReference type="SAM" id="MobiDB-lite"/>
    </source>
</evidence>